<sequence>MKDRRINASKETIEVLIDNSQKLISDFEQLLHNVELIKSELFNNGLPTNYSQLIFELLSGSLLGLYEVCIDLKCMLGTSNVYAKRYHIQMINLSQHEWCVYLRGRDQNGVLSNLINLHNEKFGSSPDLDKILEQIGLLGKKCSIELRNMTAHYDKPYVMYKKLITINDEEVYVKRIGDQFLIHEMIFKYVSPFIQSISQTLSIRGIDSLKKRTLGSLNIQELINAKIAESLNHKEKLGVAIEEQIADAWNIIESQKRMFERCEKAILFLESKQLDSTRLIEIKSLVEIQLTVSFMRYDLACSMSTYLTASSNTEHSIAFMRAYIIETSALSHLYGYNEKHSEKSIWNKIKAIPEFKSISSSNEIENDLKFLTSNANSTKRNLYTHYREDAKLNISERWQCANEINHLKELLQMLHLVRLCKNINQFLVSLITAMDSTIKEENKEMLKPIKKIRDLASKNKRKDIVEMSDKLLSIFYDKNLQ</sequence>
<proteinExistence type="predicted"/>
<dbReference type="Proteomes" id="UP000261088">
    <property type="component" value="Unassembled WGS sequence"/>
</dbReference>
<evidence type="ECO:0000313" key="2">
    <source>
        <dbReference type="Proteomes" id="UP000261088"/>
    </source>
</evidence>
<comment type="caution">
    <text evidence="1">The sequence shown here is derived from an EMBL/GenBank/DDBJ whole genome shotgun (WGS) entry which is preliminary data.</text>
</comment>
<evidence type="ECO:0000313" key="1">
    <source>
        <dbReference type="EMBL" id="RGN49039.1"/>
    </source>
</evidence>
<reference evidence="1 2" key="1">
    <citation type="submission" date="2018-08" db="EMBL/GenBank/DDBJ databases">
        <title>A genome reference for cultivated species of the human gut microbiota.</title>
        <authorList>
            <person name="Zou Y."/>
            <person name="Xue W."/>
            <person name="Luo G."/>
        </authorList>
    </citation>
    <scope>NUCLEOTIDE SEQUENCE [LARGE SCALE GENOMIC DNA]</scope>
    <source>
        <strain evidence="1 2">OM05-11AA</strain>
    </source>
</reference>
<name>A0AB37LQQ0_9BACT</name>
<dbReference type="AlphaFoldDB" id="A0AB37LQQ0"/>
<accession>A0AB37LQQ0</accession>
<organism evidence="1 2">
    <name type="scientific">Parabacteroides merdae</name>
    <dbReference type="NCBI Taxonomy" id="46503"/>
    <lineage>
        <taxon>Bacteria</taxon>
        <taxon>Pseudomonadati</taxon>
        <taxon>Bacteroidota</taxon>
        <taxon>Bacteroidia</taxon>
        <taxon>Bacteroidales</taxon>
        <taxon>Tannerellaceae</taxon>
        <taxon>Parabacteroides</taxon>
    </lineage>
</organism>
<protein>
    <submittedName>
        <fullName evidence="1">Uncharacterized protein</fullName>
    </submittedName>
</protein>
<dbReference type="EMBL" id="QSUP01000021">
    <property type="protein sequence ID" value="RGN49039.1"/>
    <property type="molecule type" value="Genomic_DNA"/>
</dbReference>
<gene>
    <name evidence="1" type="ORF">DXB61_14240</name>
</gene>